<dbReference type="GO" id="GO:0009338">
    <property type="term" value="C:exodeoxyribonuclease V complex"/>
    <property type="evidence" value="ECO:0007669"/>
    <property type="project" value="TreeGrafter"/>
</dbReference>
<keyword evidence="1" id="KW-0540">Nuclease</keyword>
<dbReference type="GO" id="GO:0000725">
    <property type="term" value="P:recombinational repair"/>
    <property type="evidence" value="ECO:0007669"/>
    <property type="project" value="TreeGrafter"/>
</dbReference>
<evidence type="ECO:0000259" key="17">
    <source>
        <dbReference type="PROSITE" id="PS51217"/>
    </source>
</evidence>
<dbReference type="Gene3D" id="3.90.320.10">
    <property type="match status" value="1"/>
</dbReference>
<keyword evidence="8" id="KW-0238">DNA-binding</keyword>
<dbReference type="OrthoDB" id="9810135at2"/>
<feature type="binding site" evidence="14">
    <location>
        <begin position="25"/>
        <end position="32"/>
    </location>
    <ligand>
        <name>ATP</name>
        <dbReference type="ChEBI" id="CHEBI:30616"/>
    </ligand>
</feature>
<name>A0A2W7DZ74_9HYPH</name>
<evidence type="ECO:0000256" key="1">
    <source>
        <dbReference type="ARBA" id="ARBA00022722"/>
    </source>
</evidence>
<evidence type="ECO:0000256" key="3">
    <source>
        <dbReference type="ARBA" id="ARBA00022763"/>
    </source>
</evidence>
<evidence type="ECO:0000256" key="8">
    <source>
        <dbReference type="ARBA" id="ARBA00023125"/>
    </source>
</evidence>
<dbReference type="InterPro" id="IPR014017">
    <property type="entry name" value="DNA_helicase_UvrD-like_C"/>
</dbReference>
<organism evidence="18 19">
    <name type="scientific">Mesorhizobium kowhaii</name>
    <dbReference type="NCBI Taxonomy" id="1300272"/>
    <lineage>
        <taxon>Bacteria</taxon>
        <taxon>Pseudomonadati</taxon>
        <taxon>Pseudomonadota</taxon>
        <taxon>Alphaproteobacteria</taxon>
        <taxon>Hyphomicrobiales</taxon>
        <taxon>Phyllobacteriaceae</taxon>
        <taxon>Mesorhizobium</taxon>
    </lineage>
</organism>
<gene>
    <name evidence="18" type="ORF">B5V02_21905</name>
</gene>
<evidence type="ECO:0000256" key="15">
    <source>
        <dbReference type="SAM" id="MobiDB-lite"/>
    </source>
</evidence>
<keyword evidence="4 14" id="KW-0378">Hydrolase</keyword>
<dbReference type="Pfam" id="PF00580">
    <property type="entry name" value="UvrD-helicase"/>
    <property type="match status" value="1"/>
</dbReference>
<dbReference type="GO" id="GO:0005829">
    <property type="term" value="C:cytosol"/>
    <property type="evidence" value="ECO:0007669"/>
    <property type="project" value="TreeGrafter"/>
</dbReference>
<feature type="compositionally biased region" description="Pro residues" evidence="15">
    <location>
        <begin position="871"/>
        <end position="882"/>
    </location>
</feature>
<keyword evidence="19" id="KW-1185">Reference proteome</keyword>
<evidence type="ECO:0000256" key="12">
    <source>
        <dbReference type="ARBA" id="ARBA00034808"/>
    </source>
</evidence>
<feature type="region of interest" description="Disordered" evidence="15">
    <location>
        <begin position="865"/>
        <end position="888"/>
    </location>
</feature>
<dbReference type="Pfam" id="PF12705">
    <property type="entry name" value="PDDEXK_1"/>
    <property type="match status" value="1"/>
</dbReference>
<comment type="catalytic activity">
    <reaction evidence="11">
        <text>Couples ATP hydrolysis with the unwinding of duplex DNA by translocating in the 3'-5' direction.</text>
        <dbReference type="EC" id="5.6.2.4"/>
    </reaction>
</comment>
<reference evidence="19" key="1">
    <citation type="submission" date="2017-03" db="EMBL/GenBank/DDBJ databases">
        <authorList>
            <person name="Safronova V.I."/>
            <person name="Sazanova A.L."/>
            <person name="Chirak E.R."/>
        </authorList>
    </citation>
    <scope>NUCLEOTIDE SEQUENCE [LARGE SCALE GENOMIC DNA]</scope>
    <source>
        <strain evidence="19">Ach-343</strain>
    </source>
</reference>
<dbReference type="GO" id="GO:0004527">
    <property type="term" value="F:exonuclease activity"/>
    <property type="evidence" value="ECO:0007669"/>
    <property type="project" value="UniProtKB-KW"/>
</dbReference>
<evidence type="ECO:0000256" key="2">
    <source>
        <dbReference type="ARBA" id="ARBA00022741"/>
    </source>
</evidence>
<evidence type="ECO:0000256" key="9">
    <source>
        <dbReference type="ARBA" id="ARBA00023204"/>
    </source>
</evidence>
<dbReference type="InterPro" id="IPR038726">
    <property type="entry name" value="PDDEXK_AddAB-type"/>
</dbReference>
<evidence type="ECO:0000256" key="6">
    <source>
        <dbReference type="ARBA" id="ARBA00022839"/>
    </source>
</evidence>
<evidence type="ECO:0000256" key="5">
    <source>
        <dbReference type="ARBA" id="ARBA00022806"/>
    </source>
</evidence>
<protein>
    <recommendedName>
        <fullName evidence="12">DNA 3'-5' helicase</fullName>
        <ecNumber evidence="12">5.6.2.4</ecNumber>
    </recommendedName>
</protein>
<dbReference type="PANTHER" id="PTHR11070:SF23">
    <property type="entry name" value="RECBCD ENZYME SUBUNIT RECB"/>
    <property type="match status" value="1"/>
</dbReference>
<keyword evidence="6" id="KW-0269">Exonuclease</keyword>
<evidence type="ECO:0000256" key="14">
    <source>
        <dbReference type="PROSITE-ProRule" id="PRU00560"/>
    </source>
</evidence>
<dbReference type="GO" id="GO:0005524">
    <property type="term" value="F:ATP binding"/>
    <property type="evidence" value="ECO:0007669"/>
    <property type="project" value="UniProtKB-UniRule"/>
</dbReference>
<evidence type="ECO:0000259" key="16">
    <source>
        <dbReference type="PROSITE" id="PS51198"/>
    </source>
</evidence>
<dbReference type="Pfam" id="PF13361">
    <property type="entry name" value="UvrD_C"/>
    <property type="match status" value="2"/>
</dbReference>
<keyword evidence="2 14" id="KW-0547">Nucleotide-binding</keyword>
<evidence type="ECO:0000256" key="7">
    <source>
        <dbReference type="ARBA" id="ARBA00022840"/>
    </source>
</evidence>
<evidence type="ECO:0000313" key="19">
    <source>
        <dbReference type="Proteomes" id="UP000248616"/>
    </source>
</evidence>
<evidence type="ECO:0000256" key="11">
    <source>
        <dbReference type="ARBA" id="ARBA00034617"/>
    </source>
</evidence>
<dbReference type="EC" id="5.6.2.4" evidence="12"/>
<keyword evidence="3" id="KW-0227">DNA damage</keyword>
<dbReference type="PANTHER" id="PTHR11070">
    <property type="entry name" value="UVRD / RECB / PCRA DNA HELICASE FAMILY MEMBER"/>
    <property type="match status" value="1"/>
</dbReference>
<evidence type="ECO:0000313" key="18">
    <source>
        <dbReference type="EMBL" id="PZV36436.1"/>
    </source>
</evidence>
<keyword evidence="9" id="KW-0234">DNA repair</keyword>
<dbReference type="InterPro" id="IPR014016">
    <property type="entry name" value="UvrD-like_ATP-bd"/>
</dbReference>
<feature type="domain" description="UvrD-like helicase C-terminal" evidence="17">
    <location>
        <begin position="474"/>
        <end position="768"/>
    </location>
</feature>
<sequence length="1105" mass="121557">MTPIPDDQQRRRALTDLDTTLLVEASAGTGKTSLLAGRVAMLLAAGHAPSSIAAITFTERAAAELRARVDKFASILINRTIPKDLEPAFRERPLSDDQVKSLSSSRAGLGELTAATIHSFCLAILQSYAVEARIDPGAAVMDADQTDLAFEAIFDTWLNRRLGHEALRDDPIVVMAAHDPNVAVKTLKSLAKFRRSHPEARPLPPPRYADTIRELVEAVAEYRRWISRVAAPDEAMTDVVAFEELANVLAPASSGGLDFSRLFLLVHPPSNALLPRGGHVISRYKSRIGLWSRSGGKVDGAQFSATGKQHHERCAKLFADSIGAIADTLLASFFGETDELIGAFEKFKRNAAVLDFDDILVRTRDLLRSDEKVREAVALRYRHILVDEYQDTDPLQSEILFLISSEPGSAGSWQSRSLRPGALFLVGDPKQAIYRFRRADLKSYLRARSAIEAQFPGNVLQISANFRSGKSILEHVDRVFAQRLTKQQGGYAALDSTVAEDPSRIQSIAKLSYEVPPETYVNPIRDLEAKAVADLCDSLVGNVWVRRSNGKIARAEPGDIALLAPRRTQLWRYERALEERGLPVASQAGKNLYRRQESQDIVALVRALADSRDTLALGAILRGPLVGLTERELLDVTHALGEQNEGAVLDLHTDLSGVHHPVAHDVMHCLQELWRKRRGTTPYALLSEAVERLRVIPSIAGRRPNQQARALGNLSLLLERARSYHVRGLKQLAVDLGSEWEGEIPIDEAPSDYQGNSINIVTVHKAKGLEWPIVIPINFVTMPESDDDFFFRSLDNSVHWTLGDVISSTLDAAVASERAEAADERERLLYVACTRALDLLILPAPSWVPEGGWAKFLDLGQSALDEVEHPSPQPPEPVPPPDVNEQSASAFAEEHELIVRLNPRIEWRRPSLTDIDRELLDRATLDVGTTDEETETEPVVVGAGALRGIILHKLMEELLTGVLESDLDALEHRASALARQVIAEGSARPDPAELARTALRTFAHKELQPYLAKLVPEIPIYGARSDTILVSARADAIAFDAGEPVAAFDWKSDIAPTPDDHEAYASQLLEYLELIGAGKGAVVYMTSGEVRWVHRQSGANDRSVV</sequence>
<keyword evidence="7 14" id="KW-0067">ATP-binding</keyword>
<dbReference type="InterPro" id="IPR011604">
    <property type="entry name" value="PDDEXK-like_dom_sf"/>
</dbReference>
<dbReference type="Gene3D" id="3.40.50.300">
    <property type="entry name" value="P-loop containing nucleotide triphosphate hydrolases"/>
    <property type="match status" value="4"/>
</dbReference>
<accession>A0A2W7DZ74</accession>
<comment type="catalytic activity">
    <reaction evidence="13">
        <text>ATP + H2O = ADP + phosphate + H(+)</text>
        <dbReference type="Rhea" id="RHEA:13065"/>
        <dbReference type="ChEBI" id="CHEBI:15377"/>
        <dbReference type="ChEBI" id="CHEBI:15378"/>
        <dbReference type="ChEBI" id="CHEBI:30616"/>
        <dbReference type="ChEBI" id="CHEBI:43474"/>
        <dbReference type="ChEBI" id="CHEBI:456216"/>
        <dbReference type="EC" id="5.6.2.4"/>
    </reaction>
</comment>
<dbReference type="Proteomes" id="UP000248616">
    <property type="component" value="Unassembled WGS sequence"/>
</dbReference>
<dbReference type="GO" id="GO:0043138">
    <property type="term" value="F:3'-5' DNA helicase activity"/>
    <property type="evidence" value="ECO:0007669"/>
    <property type="project" value="UniProtKB-EC"/>
</dbReference>
<evidence type="ECO:0000256" key="10">
    <source>
        <dbReference type="ARBA" id="ARBA00023235"/>
    </source>
</evidence>
<dbReference type="InterPro" id="IPR000212">
    <property type="entry name" value="DNA_helicase_UvrD/REP"/>
</dbReference>
<evidence type="ECO:0000256" key="13">
    <source>
        <dbReference type="ARBA" id="ARBA00048988"/>
    </source>
</evidence>
<dbReference type="PROSITE" id="PS51198">
    <property type="entry name" value="UVRD_HELICASE_ATP_BIND"/>
    <property type="match status" value="1"/>
</dbReference>
<dbReference type="AlphaFoldDB" id="A0A2W7DZ74"/>
<dbReference type="SUPFAM" id="SSF52540">
    <property type="entry name" value="P-loop containing nucleoside triphosphate hydrolases"/>
    <property type="match status" value="1"/>
</dbReference>
<dbReference type="Gene3D" id="1.10.486.10">
    <property type="entry name" value="PCRA, domain 4"/>
    <property type="match status" value="1"/>
</dbReference>
<dbReference type="EMBL" id="MZXV01000050">
    <property type="protein sequence ID" value="PZV36436.1"/>
    <property type="molecule type" value="Genomic_DNA"/>
</dbReference>
<keyword evidence="10" id="KW-0413">Isomerase</keyword>
<dbReference type="PROSITE" id="PS51217">
    <property type="entry name" value="UVRD_HELICASE_CTER"/>
    <property type="match status" value="1"/>
</dbReference>
<proteinExistence type="predicted"/>
<keyword evidence="5 14" id="KW-0347">Helicase</keyword>
<comment type="caution">
    <text evidence="18">The sequence shown here is derived from an EMBL/GenBank/DDBJ whole genome shotgun (WGS) entry which is preliminary data.</text>
</comment>
<dbReference type="RefSeq" id="WP_111546239.1">
    <property type="nucleotide sequence ID" value="NZ_MZXV01000050.1"/>
</dbReference>
<evidence type="ECO:0000256" key="4">
    <source>
        <dbReference type="ARBA" id="ARBA00022801"/>
    </source>
</evidence>
<dbReference type="GO" id="GO:0003677">
    <property type="term" value="F:DNA binding"/>
    <property type="evidence" value="ECO:0007669"/>
    <property type="project" value="UniProtKB-KW"/>
</dbReference>
<feature type="domain" description="UvrD-like helicase ATP-binding" evidence="16">
    <location>
        <begin position="4"/>
        <end position="469"/>
    </location>
</feature>
<dbReference type="InterPro" id="IPR027417">
    <property type="entry name" value="P-loop_NTPase"/>
</dbReference>